<keyword evidence="4" id="KW-1185">Reference proteome</keyword>
<accession>A0A1M4YUJ7</accession>
<name>A0A1M4YUJ7_LOKAT</name>
<dbReference type="STRING" id="366533.SAMN05444339_103256"/>
<feature type="transmembrane region" description="Helical" evidence="1">
    <location>
        <begin position="21"/>
        <end position="46"/>
    </location>
</feature>
<dbReference type="AlphaFoldDB" id="A0A1M4YUJ7"/>
<evidence type="ECO:0000259" key="2">
    <source>
        <dbReference type="Pfam" id="PF14145"/>
    </source>
</evidence>
<gene>
    <name evidence="3" type="ORF">SAMN05444339_103256</name>
</gene>
<evidence type="ECO:0000313" key="3">
    <source>
        <dbReference type="EMBL" id="SHF09431.1"/>
    </source>
</evidence>
<sequence>MAILFHQDNRSSRRQKRIFALYEIARTSVDFGAASCFVVGSIFFFWSTTETVALWLFLVGSILFAVKPTLKLSREIHLARIGDAADLAHRYEG</sequence>
<dbReference type="Proteomes" id="UP000183987">
    <property type="component" value="Unassembled WGS sequence"/>
</dbReference>
<organism evidence="3 4">
    <name type="scientific">Loktanella atrilutea</name>
    <dbReference type="NCBI Taxonomy" id="366533"/>
    <lineage>
        <taxon>Bacteria</taxon>
        <taxon>Pseudomonadati</taxon>
        <taxon>Pseudomonadota</taxon>
        <taxon>Alphaproteobacteria</taxon>
        <taxon>Rhodobacterales</taxon>
        <taxon>Roseobacteraceae</taxon>
        <taxon>Loktanella</taxon>
    </lineage>
</organism>
<evidence type="ECO:0000256" key="1">
    <source>
        <dbReference type="SAM" id="Phobius"/>
    </source>
</evidence>
<dbReference type="InterPro" id="IPR025424">
    <property type="entry name" value="YrhK_domain"/>
</dbReference>
<keyword evidence="1" id="KW-0472">Membrane</keyword>
<reference evidence="4" key="1">
    <citation type="submission" date="2016-11" db="EMBL/GenBank/DDBJ databases">
        <authorList>
            <person name="Varghese N."/>
            <person name="Submissions S."/>
        </authorList>
    </citation>
    <scope>NUCLEOTIDE SEQUENCE [LARGE SCALE GENOMIC DNA]</scope>
    <source>
        <strain evidence="4">DSM 29326</strain>
    </source>
</reference>
<evidence type="ECO:0000313" key="4">
    <source>
        <dbReference type="Proteomes" id="UP000183987"/>
    </source>
</evidence>
<dbReference type="EMBL" id="FQUE01000003">
    <property type="protein sequence ID" value="SHF09431.1"/>
    <property type="molecule type" value="Genomic_DNA"/>
</dbReference>
<protein>
    <submittedName>
        <fullName evidence="3">YrhK-like protein</fullName>
    </submittedName>
</protein>
<feature type="domain" description="YrhK" evidence="2">
    <location>
        <begin position="21"/>
        <end position="76"/>
    </location>
</feature>
<keyword evidence="1" id="KW-0812">Transmembrane</keyword>
<proteinExistence type="predicted"/>
<dbReference type="Pfam" id="PF14145">
    <property type="entry name" value="YrhK"/>
    <property type="match status" value="1"/>
</dbReference>
<dbReference type="RefSeq" id="WP_072856920.1">
    <property type="nucleotide sequence ID" value="NZ_FQUE01000003.1"/>
</dbReference>
<keyword evidence="1" id="KW-1133">Transmembrane helix</keyword>
<dbReference type="OrthoDB" id="5862062at2"/>
<feature type="transmembrane region" description="Helical" evidence="1">
    <location>
        <begin position="52"/>
        <end position="70"/>
    </location>
</feature>